<dbReference type="AlphaFoldDB" id="A0A4V3G5Z7"/>
<reference evidence="5 6" key="1">
    <citation type="submission" date="2019-03" db="EMBL/GenBank/DDBJ databases">
        <title>Subsurface microbial communities from deep shales in Ohio and West Virginia, USA.</title>
        <authorList>
            <person name="Wrighton K."/>
        </authorList>
    </citation>
    <scope>NUCLEOTIDE SEQUENCE [LARGE SCALE GENOMIC DNA]</scope>
    <source>
        <strain evidence="5 6">MSL9.2</strain>
    </source>
</reference>
<evidence type="ECO:0000313" key="6">
    <source>
        <dbReference type="Proteomes" id="UP000294697"/>
    </source>
</evidence>
<proteinExistence type="inferred from homology"/>
<keyword evidence="2" id="KW-0378">Hydrolase</keyword>
<evidence type="ECO:0000256" key="1">
    <source>
        <dbReference type="ARBA" id="ARBA00008061"/>
    </source>
</evidence>
<dbReference type="EMBL" id="SODA01000001">
    <property type="protein sequence ID" value="TDW07569.1"/>
    <property type="molecule type" value="Genomic_DNA"/>
</dbReference>
<dbReference type="SMART" id="SM00642">
    <property type="entry name" value="Aamy"/>
    <property type="match status" value="1"/>
</dbReference>
<dbReference type="InterPro" id="IPR045857">
    <property type="entry name" value="O16G_dom_2"/>
</dbReference>
<dbReference type="GO" id="GO:0004556">
    <property type="term" value="F:alpha-amylase activity"/>
    <property type="evidence" value="ECO:0007669"/>
    <property type="project" value="TreeGrafter"/>
</dbReference>
<sequence length="181" mass="21117">MIYQVYLKSFNDSNRDGIGDVPGIIEKFDYLNKLGIDIIWLSPVYSSPMKDNGYDIDDYYSIGDEFGTTAEMEKLIAEAKKRDWYIWKDPKENSNPPTNWRSVFGGSAGSYDQQTGQYYLHTFAEEQPDLNWENKELRQELHKMVNWWLDRGLAGFRVDAISFIKKNEYKDLKPDEDDGLA</sequence>
<dbReference type="InterPro" id="IPR006047">
    <property type="entry name" value="GH13_cat_dom"/>
</dbReference>
<gene>
    <name evidence="5" type="ORF">C8C77_10138</name>
</gene>
<feature type="domain" description="Glycosyl hydrolase family 13 catalytic" evidence="4">
    <location>
        <begin position="4"/>
        <end position="181"/>
    </location>
</feature>
<name>A0A4V3G5Z7_9FIRM</name>
<comment type="similarity">
    <text evidence="1">Belongs to the glycosyl hydrolase 13 family.</text>
</comment>
<dbReference type="InterPro" id="IPR017853">
    <property type="entry name" value="GH"/>
</dbReference>
<dbReference type="Gene3D" id="3.20.20.80">
    <property type="entry name" value="Glycosidases"/>
    <property type="match status" value="1"/>
</dbReference>
<keyword evidence="3" id="KW-0326">Glycosidase</keyword>
<evidence type="ECO:0000313" key="5">
    <source>
        <dbReference type="EMBL" id="TDW07569.1"/>
    </source>
</evidence>
<protein>
    <submittedName>
        <fullName evidence="5">Alpha amylase catalytic subunit</fullName>
    </submittedName>
</protein>
<evidence type="ECO:0000259" key="4">
    <source>
        <dbReference type="SMART" id="SM00642"/>
    </source>
</evidence>
<dbReference type="SUPFAM" id="SSF51445">
    <property type="entry name" value="(Trans)glycosidases"/>
    <property type="match status" value="1"/>
</dbReference>
<dbReference type="Proteomes" id="UP000294697">
    <property type="component" value="Unassembled WGS sequence"/>
</dbReference>
<comment type="caution">
    <text evidence="5">The sequence shown here is derived from an EMBL/GenBank/DDBJ whole genome shotgun (WGS) entry which is preliminary data.</text>
</comment>
<evidence type="ECO:0000256" key="2">
    <source>
        <dbReference type="ARBA" id="ARBA00022801"/>
    </source>
</evidence>
<accession>A0A4V3G5Z7</accession>
<dbReference type="FunFam" id="3.90.400.10:FF:000002">
    <property type="entry name" value="Sucrose isomerase"/>
    <property type="match status" value="1"/>
</dbReference>
<dbReference type="GO" id="GO:0009313">
    <property type="term" value="P:oligosaccharide catabolic process"/>
    <property type="evidence" value="ECO:0007669"/>
    <property type="project" value="TreeGrafter"/>
</dbReference>
<organism evidence="5 6">
    <name type="scientific">Halanaerobium saccharolyticum</name>
    <dbReference type="NCBI Taxonomy" id="43595"/>
    <lineage>
        <taxon>Bacteria</taxon>
        <taxon>Bacillati</taxon>
        <taxon>Bacillota</taxon>
        <taxon>Clostridia</taxon>
        <taxon>Halanaerobiales</taxon>
        <taxon>Halanaerobiaceae</taxon>
        <taxon>Halanaerobium</taxon>
    </lineage>
</organism>
<dbReference type="Gene3D" id="3.90.400.10">
    <property type="entry name" value="Oligo-1,6-glucosidase, Domain 2"/>
    <property type="match status" value="1"/>
</dbReference>
<dbReference type="PANTHER" id="PTHR10357">
    <property type="entry name" value="ALPHA-AMYLASE FAMILY MEMBER"/>
    <property type="match status" value="1"/>
</dbReference>
<dbReference type="Pfam" id="PF00128">
    <property type="entry name" value="Alpha-amylase"/>
    <property type="match status" value="1"/>
</dbReference>
<dbReference type="PANTHER" id="PTHR10357:SF179">
    <property type="entry name" value="NEUTRAL AND BASIC AMINO ACID TRANSPORT PROTEIN RBAT"/>
    <property type="match status" value="1"/>
</dbReference>
<evidence type="ECO:0000256" key="3">
    <source>
        <dbReference type="ARBA" id="ARBA00023295"/>
    </source>
</evidence>